<gene>
    <name evidence="11" type="ORF">N8I77_010306</name>
</gene>
<comment type="subcellular location">
    <subcellularLocation>
        <location evidence="1">Membrane</location>
        <topology evidence="1">Single-pass membrane protein</topology>
    </subcellularLocation>
</comment>
<feature type="signal peptide" evidence="9">
    <location>
        <begin position="1"/>
        <end position="37"/>
    </location>
</feature>
<evidence type="ECO:0000313" key="12">
    <source>
        <dbReference type="Proteomes" id="UP001265746"/>
    </source>
</evidence>
<feature type="chain" id="PRO_5042162673" description="WSC domain-containing protein" evidence="9">
    <location>
        <begin position="38"/>
        <end position="495"/>
    </location>
</feature>
<dbReference type="PROSITE" id="PS51212">
    <property type="entry name" value="WSC"/>
    <property type="match status" value="1"/>
</dbReference>
<evidence type="ECO:0000256" key="7">
    <source>
        <dbReference type="SAM" id="MobiDB-lite"/>
    </source>
</evidence>
<evidence type="ECO:0000256" key="5">
    <source>
        <dbReference type="ARBA" id="ARBA00023136"/>
    </source>
</evidence>
<reference evidence="11" key="1">
    <citation type="submission" date="2023-06" db="EMBL/GenBank/DDBJ databases">
        <authorList>
            <person name="Noh H."/>
        </authorList>
    </citation>
    <scope>NUCLEOTIDE SEQUENCE</scope>
    <source>
        <strain evidence="11">DUCC20226</strain>
    </source>
</reference>
<evidence type="ECO:0000256" key="3">
    <source>
        <dbReference type="ARBA" id="ARBA00022729"/>
    </source>
</evidence>
<dbReference type="GO" id="GO:0005886">
    <property type="term" value="C:plasma membrane"/>
    <property type="evidence" value="ECO:0007669"/>
    <property type="project" value="TreeGrafter"/>
</dbReference>
<evidence type="ECO:0000256" key="2">
    <source>
        <dbReference type="ARBA" id="ARBA00022692"/>
    </source>
</evidence>
<organism evidence="11 12">
    <name type="scientific">Phomopsis amygdali</name>
    <name type="common">Fusicoccum amygdali</name>
    <dbReference type="NCBI Taxonomy" id="1214568"/>
    <lineage>
        <taxon>Eukaryota</taxon>
        <taxon>Fungi</taxon>
        <taxon>Dikarya</taxon>
        <taxon>Ascomycota</taxon>
        <taxon>Pezizomycotina</taxon>
        <taxon>Sordariomycetes</taxon>
        <taxon>Sordariomycetidae</taxon>
        <taxon>Diaporthales</taxon>
        <taxon>Diaporthaceae</taxon>
        <taxon>Diaporthe</taxon>
    </lineage>
</organism>
<dbReference type="PANTHER" id="PTHR24269">
    <property type="entry name" value="KREMEN PROTEIN"/>
    <property type="match status" value="1"/>
</dbReference>
<dbReference type="Pfam" id="PF01822">
    <property type="entry name" value="WSC"/>
    <property type="match status" value="1"/>
</dbReference>
<keyword evidence="3 9" id="KW-0732">Signal</keyword>
<accession>A0AAD9S6Q8</accession>
<keyword evidence="5 8" id="KW-0472">Membrane</keyword>
<feature type="compositionally biased region" description="Polar residues" evidence="7">
    <location>
        <begin position="463"/>
        <end position="478"/>
    </location>
</feature>
<sequence length="495" mass="51718">MLLPEMASKNEGTIGWRYLPLYAVALLSLLGTPQCQASEGELTTIQSTTTTTLSLTQTITVQATTPTSVQSEKMQNGDIYILQGCYGRDGTNNIGTILGSNFTAPDTSTRDGMSLSMCLFLCRLPASSGVKARDEQSLPLYIGLSDGKACYCGATLDSTAKEVQAKNCTLPCTGNNTIACGGHGFMLIYKLSNKSESAKKLGDGPYDNGAGSKGKPGVTAGIALGSIAGFGVLLLLIFYGAKTYKKRRQRQASGSDEQDAIAGGGEHADDDTVPTSNTASRENANRVDLRRFDPIVIDFAPIDGGRRASNTGRPKEIIAASTGADWRTGSPQTPRATGDGAPKLPANVPGNEAWDDIPDTPTILVQHPESVAQNSGLGERAWHRRRLSTPLPPAGYDGGSSSTGGGGPRGGWEPPSQGTGGRGMNRSEGSWDSLVPAPLTLPSLNRDTDSTSVPSEDGGPPSSKLTMWTVQSDPSLSDSLLGENVGKSAKTGKTE</sequence>
<evidence type="ECO:0000256" key="8">
    <source>
        <dbReference type="SAM" id="Phobius"/>
    </source>
</evidence>
<dbReference type="InterPro" id="IPR051836">
    <property type="entry name" value="Kremen_rcpt"/>
</dbReference>
<keyword evidence="6" id="KW-0325">Glycoprotein</keyword>
<keyword evidence="4 8" id="KW-1133">Transmembrane helix</keyword>
<feature type="compositionally biased region" description="Polar residues" evidence="7">
    <location>
        <begin position="273"/>
        <end position="282"/>
    </location>
</feature>
<dbReference type="PANTHER" id="PTHR24269:SF16">
    <property type="entry name" value="PROTEIN SLG1"/>
    <property type="match status" value="1"/>
</dbReference>
<evidence type="ECO:0000256" key="9">
    <source>
        <dbReference type="SAM" id="SignalP"/>
    </source>
</evidence>
<name>A0AAD9S6Q8_PHOAM</name>
<evidence type="ECO:0000313" key="11">
    <source>
        <dbReference type="EMBL" id="KAK2600799.1"/>
    </source>
</evidence>
<keyword evidence="12" id="KW-1185">Reference proteome</keyword>
<dbReference type="AlphaFoldDB" id="A0AAD9S6Q8"/>
<proteinExistence type="predicted"/>
<feature type="compositionally biased region" description="Polar residues" evidence="7">
    <location>
        <begin position="442"/>
        <end position="454"/>
    </location>
</feature>
<evidence type="ECO:0000256" key="6">
    <source>
        <dbReference type="ARBA" id="ARBA00023180"/>
    </source>
</evidence>
<feature type="domain" description="WSC" evidence="10">
    <location>
        <begin position="79"/>
        <end position="192"/>
    </location>
</feature>
<feature type="region of interest" description="Disordered" evidence="7">
    <location>
        <begin position="388"/>
        <end position="495"/>
    </location>
</feature>
<comment type="caution">
    <text evidence="11">The sequence shown here is derived from an EMBL/GenBank/DDBJ whole genome shotgun (WGS) entry which is preliminary data.</text>
</comment>
<protein>
    <recommendedName>
        <fullName evidence="10">WSC domain-containing protein</fullName>
    </recommendedName>
</protein>
<feature type="region of interest" description="Disordered" evidence="7">
    <location>
        <begin position="307"/>
        <end position="360"/>
    </location>
</feature>
<feature type="transmembrane region" description="Helical" evidence="8">
    <location>
        <begin position="220"/>
        <end position="241"/>
    </location>
</feature>
<keyword evidence="2 8" id="KW-0812">Transmembrane</keyword>
<dbReference type="Proteomes" id="UP001265746">
    <property type="component" value="Unassembled WGS sequence"/>
</dbReference>
<feature type="region of interest" description="Disordered" evidence="7">
    <location>
        <begin position="247"/>
        <end position="285"/>
    </location>
</feature>
<evidence type="ECO:0000256" key="4">
    <source>
        <dbReference type="ARBA" id="ARBA00022989"/>
    </source>
</evidence>
<evidence type="ECO:0000259" key="10">
    <source>
        <dbReference type="PROSITE" id="PS51212"/>
    </source>
</evidence>
<evidence type="ECO:0000256" key="1">
    <source>
        <dbReference type="ARBA" id="ARBA00004167"/>
    </source>
</evidence>
<dbReference type="InterPro" id="IPR002889">
    <property type="entry name" value="WSC_carb-bd"/>
</dbReference>
<dbReference type="EMBL" id="JAUJFL010000006">
    <property type="protein sequence ID" value="KAK2600799.1"/>
    <property type="molecule type" value="Genomic_DNA"/>
</dbReference>
<feature type="compositionally biased region" description="Gly residues" evidence="7">
    <location>
        <begin position="396"/>
        <end position="410"/>
    </location>
</feature>